<reference evidence="1 2" key="1">
    <citation type="submission" date="2018-09" db="EMBL/GenBank/DDBJ databases">
        <title>Complete genome sequence of Euzebya sp. DY32-46 isolated from seawater of Pacific Ocean.</title>
        <authorList>
            <person name="Xu L."/>
            <person name="Wu Y.-H."/>
            <person name="Xu X.-W."/>
        </authorList>
    </citation>
    <scope>NUCLEOTIDE SEQUENCE [LARGE SCALE GENOMIC DNA]</scope>
    <source>
        <strain evidence="1 2">DY32-46</strain>
    </source>
</reference>
<keyword evidence="2" id="KW-1185">Reference proteome</keyword>
<organism evidence="1 2">
    <name type="scientific">Euzebya pacifica</name>
    <dbReference type="NCBI Taxonomy" id="1608957"/>
    <lineage>
        <taxon>Bacteria</taxon>
        <taxon>Bacillati</taxon>
        <taxon>Actinomycetota</taxon>
        <taxon>Nitriliruptoria</taxon>
        <taxon>Euzebyales</taxon>
    </lineage>
</organism>
<dbReference type="EMBL" id="CP031165">
    <property type="protein sequence ID" value="AXV07586.1"/>
    <property type="molecule type" value="Genomic_DNA"/>
</dbReference>
<proteinExistence type="predicted"/>
<gene>
    <name evidence="1" type="ORF">DVS28_a2907</name>
</gene>
<dbReference type="Proteomes" id="UP000264006">
    <property type="component" value="Chromosome"/>
</dbReference>
<dbReference type="AlphaFoldDB" id="A0A346XZD9"/>
<dbReference type="KEGG" id="euz:DVS28_a2907"/>
<name>A0A346XZD9_9ACTN</name>
<dbReference type="RefSeq" id="WP_114592055.1">
    <property type="nucleotide sequence ID" value="NZ_CP031165.1"/>
</dbReference>
<sequence length="171" mass="18491">MSTVPTVTDRDRTLGWLCDAGHPHDFDPCIIGSLGDPDVTVPVVIAQVDDPRADGPTIALYSSHEGHTGTAEDLLGHFPVRPRPMPLFDLSDDEIDATDDEEFRRQVDWYGDARFVPAAASAAAAVELVTLLRSIGYDPAATEADEDLPIADQWLFHHVGAALAELGRLAH</sequence>
<protein>
    <submittedName>
        <fullName evidence="1">Uncharacterized protein</fullName>
    </submittedName>
</protein>
<accession>A0A346XZD9</accession>
<evidence type="ECO:0000313" key="1">
    <source>
        <dbReference type="EMBL" id="AXV07586.1"/>
    </source>
</evidence>
<dbReference type="OrthoDB" id="7740853at2"/>
<evidence type="ECO:0000313" key="2">
    <source>
        <dbReference type="Proteomes" id="UP000264006"/>
    </source>
</evidence>